<evidence type="ECO:0000313" key="1">
    <source>
        <dbReference type="EMBL" id="EEF23184.1"/>
    </source>
</evidence>
<dbReference type="AlphaFoldDB" id="B9TLS9"/>
<dbReference type="EMBL" id="EQ987386">
    <property type="protein sequence ID" value="EEF23184.1"/>
    <property type="molecule type" value="Genomic_DNA"/>
</dbReference>
<keyword evidence="2" id="KW-1185">Reference proteome</keyword>
<dbReference type="InParanoid" id="B9TLS9"/>
<sequence>MKRVAFVPEGSPWPRLDSTPMRGTGSAIVGELAKRVKLISSGTGSAITNLRNDDNLNGALEWRPRPIALPQRQPLQAASLRCFGFGGHVSPNLFKGPTFK</sequence>
<name>B9TLS9_RICCO</name>
<organism evidence="1 2">
    <name type="scientific">Ricinus communis</name>
    <name type="common">Castor bean</name>
    <dbReference type="NCBI Taxonomy" id="3988"/>
    <lineage>
        <taxon>Eukaryota</taxon>
        <taxon>Viridiplantae</taxon>
        <taxon>Streptophyta</taxon>
        <taxon>Embryophyta</taxon>
        <taxon>Tracheophyta</taxon>
        <taxon>Spermatophyta</taxon>
        <taxon>Magnoliopsida</taxon>
        <taxon>eudicotyledons</taxon>
        <taxon>Gunneridae</taxon>
        <taxon>Pentapetalae</taxon>
        <taxon>rosids</taxon>
        <taxon>fabids</taxon>
        <taxon>Malpighiales</taxon>
        <taxon>Euphorbiaceae</taxon>
        <taxon>Acalyphoideae</taxon>
        <taxon>Acalypheae</taxon>
        <taxon>Ricinus</taxon>
    </lineage>
</organism>
<gene>
    <name evidence="1" type="ORF">RCOM_1822640</name>
</gene>
<accession>B9TLS9</accession>
<protein>
    <submittedName>
        <fullName evidence="1">Uncharacterized protein</fullName>
    </submittedName>
</protein>
<proteinExistence type="predicted"/>
<evidence type="ECO:0000313" key="2">
    <source>
        <dbReference type="Proteomes" id="UP000008311"/>
    </source>
</evidence>
<reference evidence="2" key="1">
    <citation type="journal article" date="2010" name="Nat. Biotechnol.">
        <title>Draft genome sequence of the oilseed species Ricinus communis.</title>
        <authorList>
            <person name="Chan A.P."/>
            <person name="Crabtree J."/>
            <person name="Zhao Q."/>
            <person name="Lorenzi H."/>
            <person name="Orvis J."/>
            <person name="Puiu D."/>
            <person name="Melake-Berhan A."/>
            <person name="Jones K.M."/>
            <person name="Redman J."/>
            <person name="Chen G."/>
            <person name="Cahoon E.B."/>
            <person name="Gedil M."/>
            <person name="Stanke M."/>
            <person name="Haas B.J."/>
            <person name="Wortman J.R."/>
            <person name="Fraser-Liggett C.M."/>
            <person name="Ravel J."/>
            <person name="Rabinowicz P.D."/>
        </authorList>
    </citation>
    <scope>NUCLEOTIDE SEQUENCE [LARGE SCALE GENOMIC DNA]</scope>
    <source>
        <strain evidence="2">cv. Hale</strain>
    </source>
</reference>
<dbReference type="Proteomes" id="UP000008311">
    <property type="component" value="Unassembled WGS sequence"/>
</dbReference>